<evidence type="ECO:0000256" key="2">
    <source>
        <dbReference type="SAM" id="MobiDB-lite"/>
    </source>
</evidence>
<reference evidence="3" key="2">
    <citation type="submission" date="2020-05" db="UniProtKB">
        <authorList>
            <consortium name="EnsemblMetazoa"/>
        </authorList>
    </citation>
    <scope>IDENTIFICATION</scope>
    <source>
        <strain evidence="3">FAR1</strain>
    </source>
</reference>
<feature type="region of interest" description="Disordered" evidence="2">
    <location>
        <begin position="113"/>
        <end position="133"/>
    </location>
</feature>
<feature type="region of interest" description="Disordered" evidence="2">
    <location>
        <begin position="1"/>
        <end position="23"/>
    </location>
</feature>
<keyword evidence="1" id="KW-0175">Coiled coil</keyword>
<proteinExistence type="predicted"/>
<evidence type="ECO:0000313" key="3">
    <source>
        <dbReference type="EnsemblMetazoa" id="AFAF003438-PA"/>
    </source>
</evidence>
<dbReference type="EMBL" id="AXCN02000396">
    <property type="status" value="NOT_ANNOTATED_CDS"/>
    <property type="molecule type" value="Genomic_DNA"/>
</dbReference>
<organism evidence="3 4">
    <name type="scientific">Anopheles farauti</name>
    <dbReference type="NCBI Taxonomy" id="69004"/>
    <lineage>
        <taxon>Eukaryota</taxon>
        <taxon>Metazoa</taxon>
        <taxon>Ecdysozoa</taxon>
        <taxon>Arthropoda</taxon>
        <taxon>Hexapoda</taxon>
        <taxon>Insecta</taxon>
        <taxon>Pterygota</taxon>
        <taxon>Neoptera</taxon>
        <taxon>Endopterygota</taxon>
        <taxon>Diptera</taxon>
        <taxon>Nematocera</taxon>
        <taxon>Culicoidea</taxon>
        <taxon>Culicidae</taxon>
        <taxon>Anophelinae</taxon>
        <taxon>Anopheles</taxon>
    </lineage>
</organism>
<reference evidence="4" key="1">
    <citation type="submission" date="2014-01" db="EMBL/GenBank/DDBJ databases">
        <title>The Genome Sequence of Anopheles farauti FAR1 (V2).</title>
        <authorList>
            <consortium name="The Broad Institute Genomics Platform"/>
            <person name="Neafsey D.E."/>
            <person name="Besansky N."/>
            <person name="Howell P."/>
            <person name="Walton C."/>
            <person name="Young S.K."/>
            <person name="Zeng Q."/>
            <person name="Gargeya S."/>
            <person name="Fitzgerald M."/>
            <person name="Haas B."/>
            <person name="Abouelleil A."/>
            <person name="Allen A.W."/>
            <person name="Alvarado L."/>
            <person name="Arachchi H.M."/>
            <person name="Berlin A.M."/>
            <person name="Chapman S.B."/>
            <person name="Gainer-Dewar J."/>
            <person name="Goldberg J."/>
            <person name="Griggs A."/>
            <person name="Gujja S."/>
            <person name="Hansen M."/>
            <person name="Howarth C."/>
            <person name="Imamovic A."/>
            <person name="Ireland A."/>
            <person name="Larimer J."/>
            <person name="McCowan C."/>
            <person name="Murphy C."/>
            <person name="Pearson M."/>
            <person name="Poon T.W."/>
            <person name="Priest M."/>
            <person name="Roberts A."/>
            <person name="Saif S."/>
            <person name="Shea T."/>
            <person name="Sisk P."/>
            <person name="Sykes S."/>
            <person name="Wortman J."/>
            <person name="Nusbaum C."/>
            <person name="Birren B."/>
        </authorList>
    </citation>
    <scope>NUCLEOTIDE SEQUENCE [LARGE SCALE GENOMIC DNA]</scope>
    <source>
        <strain evidence="4">FAR1</strain>
    </source>
</reference>
<accession>A0A182Q5G8</accession>
<evidence type="ECO:0000313" key="4">
    <source>
        <dbReference type="Proteomes" id="UP000075886"/>
    </source>
</evidence>
<dbReference type="EnsemblMetazoa" id="AFAF003438-RA">
    <property type="protein sequence ID" value="AFAF003438-PA"/>
    <property type="gene ID" value="AFAF003438"/>
</dbReference>
<feature type="coiled-coil region" evidence="1">
    <location>
        <begin position="410"/>
        <end position="444"/>
    </location>
</feature>
<sequence>MMDFHPRPVKTTHRRIESTTGPATASLVRLPKLRPSRPTRGEDIGHVANTETTVYSEPPSVLAPSRASPSVAQAKRPASQWDQPVMGFPRSCGPGHVEMAQIDHRKCRSITLTENQNPADPNRAEPLDTTGPSPDYGLWPTGTNNSIRSGRLPLGCCLEVQRLCGSLLYPCAGGDATTMANTKPEAVSSVSRPFVYTATYFACNHNSIGDSVTPAILPQTLGTFVSLDNSSHENIQPVWPISARQLTTACDPAIVPITKMFTCLIAPACVNSTVLFVITVVCRRSISHTLVRDGEVHTHAAHNKAPQSGSDWSREKKSSKSALAPTLWRGVRSISCERQFGAAIELGSLHFQLSQPLSLAVVVVPALVPQRTVRNRLLLAVNGLVVEVDRRPDPVEQHNRRHVRQQTARRERQLHLRERMQRLHQQLEQERQEVGEKQRDLVARWAQLERIVRTGQPLAEARRILDARLVRHEHRVAGDVFRILDQRILRPHQAPGRVASVHDLLLTARAGQLRDAAVKLQCHLRDGRHEPLVTLAKHYRRPDRDGFQLFWEGGREMFESKRADISEVLL</sequence>
<protein>
    <submittedName>
        <fullName evidence="3">Uncharacterized protein</fullName>
    </submittedName>
</protein>
<keyword evidence="4" id="KW-1185">Reference proteome</keyword>
<name>A0A182Q5G8_9DIPT</name>
<dbReference type="AlphaFoldDB" id="A0A182Q5G8"/>
<evidence type="ECO:0000256" key="1">
    <source>
        <dbReference type="SAM" id="Coils"/>
    </source>
</evidence>
<dbReference type="Proteomes" id="UP000075886">
    <property type="component" value="Unassembled WGS sequence"/>
</dbReference>
<dbReference type="VEuPathDB" id="VectorBase:AFAF003438"/>
<feature type="region of interest" description="Disordered" evidence="2">
    <location>
        <begin position="297"/>
        <end position="316"/>
    </location>
</feature>